<evidence type="ECO:0000256" key="2">
    <source>
        <dbReference type="ARBA" id="ARBA00022475"/>
    </source>
</evidence>
<dbReference type="PANTHER" id="PTHR47019:SF1">
    <property type="entry name" value="LIPID II FLIPPASE MURJ"/>
    <property type="match status" value="1"/>
</dbReference>
<dbReference type="UniPathway" id="UPA00219"/>
<dbReference type="EMBL" id="VLLC01000001">
    <property type="protein sequence ID" value="TWI77470.1"/>
    <property type="molecule type" value="Genomic_DNA"/>
</dbReference>
<dbReference type="Proteomes" id="UP000318307">
    <property type="component" value="Unassembled WGS sequence"/>
</dbReference>
<dbReference type="GO" id="GO:0015648">
    <property type="term" value="F:lipid-linked peptidoglycan transporter activity"/>
    <property type="evidence" value="ECO:0007669"/>
    <property type="project" value="UniProtKB-UniRule"/>
</dbReference>
<dbReference type="InterPro" id="IPR051050">
    <property type="entry name" value="Lipid_II_flippase_MurJ/MviN"/>
</dbReference>
<evidence type="ECO:0000256" key="3">
    <source>
        <dbReference type="ARBA" id="ARBA00022692"/>
    </source>
</evidence>
<dbReference type="HAMAP" id="MF_02078">
    <property type="entry name" value="MurJ_MviN"/>
    <property type="match status" value="1"/>
</dbReference>
<evidence type="ECO:0000256" key="11">
    <source>
        <dbReference type="PIRNR" id="PIRNR002869"/>
    </source>
</evidence>
<reference evidence="12 13" key="1">
    <citation type="submission" date="2019-07" db="EMBL/GenBank/DDBJ databases">
        <title>Genome sequencing of 100 strains of the haloalkaliphilic chemolithoautotrophic sulfur-oxidizing bacterium Thioalkalivibrio.</title>
        <authorList>
            <person name="Muyzer G."/>
        </authorList>
    </citation>
    <scope>NUCLEOTIDE SEQUENCE [LARGE SCALE GENOMIC DNA]</scope>
    <source>
        <strain evidence="12 13">ASO4-4</strain>
    </source>
</reference>
<evidence type="ECO:0000256" key="7">
    <source>
        <dbReference type="ARBA" id="ARBA00023136"/>
    </source>
</evidence>
<gene>
    <name evidence="10" type="primary">murJ</name>
    <name evidence="12" type="ORF">LZ24_00280</name>
</gene>
<dbReference type="CDD" id="cd13123">
    <property type="entry name" value="MATE_MurJ_like"/>
    <property type="match status" value="1"/>
</dbReference>
<dbReference type="GO" id="GO:0034204">
    <property type="term" value="P:lipid translocation"/>
    <property type="evidence" value="ECO:0007669"/>
    <property type="project" value="TreeGrafter"/>
</dbReference>
<feature type="transmembrane region" description="Helical" evidence="10">
    <location>
        <begin position="9"/>
        <end position="26"/>
    </location>
</feature>
<feature type="transmembrane region" description="Helical" evidence="10">
    <location>
        <begin position="32"/>
        <end position="51"/>
    </location>
</feature>
<comment type="function">
    <text evidence="8 10 11">Involved in peptidoglycan biosynthesis. Transports lipid-linked peptidoglycan precursors from the inner to the outer leaflet of the cytoplasmic membrane.</text>
</comment>
<evidence type="ECO:0000313" key="12">
    <source>
        <dbReference type="EMBL" id="TWI77470.1"/>
    </source>
</evidence>
<dbReference type="NCBIfam" id="TIGR01695">
    <property type="entry name" value="murJ_mviN"/>
    <property type="match status" value="1"/>
</dbReference>
<proteinExistence type="inferred from homology"/>
<feature type="transmembrane region" description="Helical" evidence="10">
    <location>
        <begin position="319"/>
        <end position="340"/>
    </location>
</feature>
<evidence type="ECO:0000256" key="10">
    <source>
        <dbReference type="HAMAP-Rule" id="MF_02078"/>
    </source>
</evidence>
<dbReference type="PRINTS" id="PR01806">
    <property type="entry name" value="VIRFACTRMVIN"/>
</dbReference>
<keyword evidence="10 11" id="KW-0961">Cell wall biogenesis/degradation</keyword>
<dbReference type="GO" id="GO:0009252">
    <property type="term" value="P:peptidoglycan biosynthetic process"/>
    <property type="evidence" value="ECO:0007669"/>
    <property type="project" value="UniProtKB-UniRule"/>
</dbReference>
<feature type="transmembrane region" description="Helical" evidence="10">
    <location>
        <begin position="488"/>
        <end position="514"/>
    </location>
</feature>
<comment type="subcellular location">
    <subcellularLocation>
        <location evidence="1 10">Cell membrane</location>
        <topology evidence="1 10">Multi-pass membrane protein</topology>
    </subcellularLocation>
</comment>
<keyword evidence="2 10" id="KW-1003">Cell membrane</keyword>
<dbReference type="PANTHER" id="PTHR47019">
    <property type="entry name" value="LIPID II FLIPPASE MURJ"/>
    <property type="match status" value="1"/>
</dbReference>
<evidence type="ECO:0000313" key="13">
    <source>
        <dbReference type="Proteomes" id="UP000318307"/>
    </source>
</evidence>
<comment type="similarity">
    <text evidence="9 10 11">Belongs to the MurJ/MviN family.</text>
</comment>
<dbReference type="OrthoDB" id="9786339at2"/>
<feature type="transmembrane region" description="Helical" evidence="10">
    <location>
        <begin position="360"/>
        <end position="383"/>
    </location>
</feature>
<keyword evidence="13" id="KW-1185">Reference proteome</keyword>
<organism evidence="12 13">
    <name type="scientific">Desulfobotulus alkaliphilus</name>
    <dbReference type="NCBI Taxonomy" id="622671"/>
    <lineage>
        <taxon>Bacteria</taxon>
        <taxon>Pseudomonadati</taxon>
        <taxon>Thermodesulfobacteriota</taxon>
        <taxon>Desulfobacteria</taxon>
        <taxon>Desulfobacterales</taxon>
        <taxon>Desulfobacteraceae</taxon>
        <taxon>Desulfobotulus</taxon>
    </lineage>
</organism>
<keyword evidence="7 10" id="KW-0472">Membrane</keyword>
<dbReference type="GO" id="GO:0008360">
    <property type="term" value="P:regulation of cell shape"/>
    <property type="evidence" value="ECO:0007669"/>
    <property type="project" value="UniProtKB-UniRule"/>
</dbReference>
<evidence type="ECO:0000256" key="1">
    <source>
        <dbReference type="ARBA" id="ARBA00004651"/>
    </source>
</evidence>
<comment type="caution">
    <text evidence="12">The sequence shown here is derived from an EMBL/GenBank/DDBJ whole genome shotgun (WGS) entry which is preliminary data.</text>
</comment>
<feature type="transmembrane region" description="Helical" evidence="10">
    <location>
        <begin position="167"/>
        <end position="185"/>
    </location>
</feature>
<dbReference type="AlphaFoldDB" id="A0A562SA65"/>
<comment type="pathway">
    <text evidence="10">Cell wall biogenesis; peptidoglycan biosynthesis.</text>
</comment>
<evidence type="ECO:0000256" key="9">
    <source>
        <dbReference type="ARBA" id="ARBA00061532"/>
    </source>
</evidence>
<dbReference type="PIRSF" id="PIRSF002869">
    <property type="entry name" value="MviN"/>
    <property type="match status" value="1"/>
</dbReference>
<dbReference type="GO" id="GO:0005886">
    <property type="term" value="C:plasma membrane"/>
    <property type="evidence" value="ECO:0007669"/>
    <property type="project" value="UniProtKB-SubCell"/>
</dbReference>
<dbReference type="Pfam" id="PF03023">
    <property type="entry name" value="MurJ"/>
    <property type="match status" value="1"/>
</dbReference>
<feature type="transmembrane region" description="Helical" evidence="10">
    <location>
        <begin position="235"/>
        <end position="260"/>
    </location>
</feature>
<evidence type="ECO:0000256" key="8">
    <source>
        <dbReference type="ARBA" id="ARBA00060041"/>
    </source>
</evidence>
<sequence>MGKSENRQVARAVGVVGVATLFSRILGFIRDMVIAAFFGASTAADAFFVAFRIPNLMRRLLAEGSLSMAFVPVFNSVMEKEGRAGAFAFARSAIRILALLLLFITVLGVLTAPFIVQIIAPGFADTPEKMGLTVFLTRITFPYVFFICLVALAMGMLNSLGHFAMPALSPVVLSLSMILSVWLLASRMDPAVTALAIGVLGGGVCQLFMQLPVLWKKGFRFRGKTPWMHPGVRRVGRLMLPTIFGAAVYQLSIVIGTILASFLEAGSVSYLYYADRLVQFPLAIFGISAATAVLPTLSRQVSSGRMDDLGDTFGEALRWMLFINLPAMAGLVALAHPLVALLFQRGAFDAVSVAGTATALVYYSAGLWAFACVRIVVSVFYAMEDTKTPVIMGSISLGAAVVFSLILMHPMSYGGLALATSLGSMVNFGLLAWMLSRKIPGLFSLNVLKSALFSLFSALIMGGCVYGLDLFLASRLADGSMGMGVRVLTGVVLGIGIYGGLALLMKSPELAVALKWLRRRKK</sequence>
<keyword evidence="5 10" id="KW-0573">Peptidoglycan synthesis</keyword>
<keyword evidence="10 11" id="KW-0813">Transport</keyword>
<keyword evidence="4 10" id="KW-0133">Cell shape</keyword>
<name>A0A562SA65_9BACT</name>
<protein>
    <recommendedName>
        <fullName evidence="10">Probable lipid II flippase MurJ</fullName>
    </recommendedName>
</protein>
<dbReference type="GO" id="GO:0071555">
    <property type="term" value="P:cell wall organization"/>
    <property type="evidence" value="ECO:0007669"/>
    <property type="project" value="UniProtKB-UniRule"/>
</dbReference>
<feature type="transmembrane region" description="Helical" evidence="10">
    <location>
        <begin position="447"/>
        <end position="468"/>
    </location>
</feature>
<feature type="transmembrane region" description="Helical" evidence="10">
    <location>
        <begin position="280"/>
        <end position="298"/>
    </location>
</feature>
<evidence type="ECO:0000256" key="4">
    <source>
        <dbReference type="ARBA" id="ARBA00022960"/>
    </source>
</evidence>
<evidence type="ECO:0000256" key="6">
    <source>
        <dbReference type="ARBA" id="ARBA00022989"/>
    </source>
</evidence>
<feature type="transmembrane region" description="Helical" evidence="10">
    <location>
        <begin position="413"/>
        <end position="435"/>
    </location>
</feature>
<keyword evidence="3 10" id="KW-0812">Transmembrane</keyword>
<feature type="transmembrane region" description="Helical" evidence="10">
    <location>
        <begin position="140"/>
        <end position="160"/>
    </location>
</feature>
<accession>A0A562SA65</accession>
<dbReference type="RefSeq" id="WP_144681547.1">
    <property type="nucleotide sequence ID" value="NZ_VLLC01000001.1"/>
</dbReference>
<feature type="transmembrane region" description="Helical" evidence="10">
    <location>
        <begin position="96"/>
        <end position="120"/>
    </location>
</feature>
<keyword evidence="6 10" id="KW-1133">Transmembrane helix</keyword>
<dbReference type="InterPro" id="IPR004268">
    <property type="entry name" value="MurJ"/>
</dbReference>
<feature type="transmembrane region" description="Helical" evidence="10">
    <location>
        <begin position="191"/>
        <end position="215"/>
    </location>
</feature>
<feature type="transmembrane region" description="Helical" evidence="10">
    <location>
        <begin position="390"/>
        <end position="407"/>
    </location>
</feature>
<evidence type="ECO:0000256" key="5">
    <source>
        <dbReference type="ARBA" id="ARBA00022984"/>
    </source>
</evidence>